<evidence type="ECO:0000313" key="13">
    <source>
        <dbReference type="Proteomes" id="UP001066276"/>
    </source>
</evidence>
<keyword evidence="3 9" id="KW-1003">Cell membrane</keyword>
<name>A0AAV7MTL0_PLEWA</name>
<evidence type="ECO:0000256" key="6">
    <source>
        <dbReference type="ARBA" id="ARBA00023224"/>
    </source>
</evidence>
<comment type="subunit">
    <text evidence="9">G proteins are composed of 3 units; alpha, beta and gamma.</text>
</comment>
<keyword evidence="8" id="KW-0636">Prenylation</keyword>
<dbReference type="AlphaFoldDB" id="A0AAV7MTL0"/>
<keyword evidence="5 9" id="KW-0472">Membrane</keyword>
<dbReference type="SMART" id="SM01224">
    <property type="entry name" value="G_gamma"/>
    <property type="match status" value="1"/>
</dbReference>
<evidence type="ECO:0000256" key="4">
    <source>
        <dbReference type="ARBA" id="ARBA00022481"/>
    </source>
</evidence>
<comment type="subcellular location">
    <subcellularLocation>
        <location evidence="1 9">Cell membrane</location>
        <topology evidence="1 9">Lipid-anchor</topology>
        <orientation evidence="1 9">Cytoplasmic side</orientation>
    </subcellularLocation>
</comment>
<evidence type="ECO:0000256" key="7">
    <source>
        <dbReference type="ARBA" id="ARBA00023288"/>
    </source>
</evidence>
<accession>A0AAV7MTL0</accession>
<reference evidence="12" key="1">
    <citation type="journal article" date="2022" name="bioRxiv">
        <title>Sequencing and chromosome-scale assembly of the giantPleurodeles waltlgenome.</title>
        <authorList>
            <person name="Brown T."/>
            <person name="Elewa A."/>
            <person name="Iarovenko S."/>
            <person name="Subramanian E."/>
            <person name="Araus A.J."/>
            <person name="Petzold A."/>
            <person name="Susuki M."/>
            <person name="Suzuki K.-i.T."/>
            <person name="Hayashi T."/>
            <person name="Toyoda A."/>
            <person name="Oliveira C."/>
            <person name="Osipova E."/>
            <person name="Leigh N.D."/>
            <person name="Simon A."/>
            <person name="Yun M.H."/>
        </authorList>
    </citation>
    <scope>NUCLEOTIDE SEQUENCE</scope>
    <source>
        <strain evidence="12">20211129_DDA</strain>
        <tissue evidence="12">Liver</tissue>
    </source>
</reference>
<dbReference type="PROSITE" id="PS50058">
    <property type="entry name" value="G_PROTEIN_GAMMA"/>
    <property type="match status" value="1"/>
</dbReference>
<dbReference type="GO" id="GO:0007186">
    <property type="term" value="P:G protein-coupled receptor signaling pathway"/>
    <property type="evidence" value="ECO:0007669"/>
    <property type="project" value="InterPro"/>
</dbReference>
<dbReference type="CDD" id="cd00068">
    <property type="entry name" value="GGL"/>
    <property type="match status" value="1"/>
</dbReference>
<dbReference type="EMBL" id="JANPWB010000013">
    <property type="protein sequence ID" value="KAJ1106419.1"/>
    <property type="molecule type" value="Genomic_DNA"/>
</dbReference>
<proteinExistence type="inferred from homology"/>
<keyword evidence="10" id="KW-0175">Coiled coil</keyword>
<keyword evidence="7 9" id="KW-0449">Lipoprotein</keyword>
<dbReference type="FunFam" id="4.10.260.10:FF:000001">
    <property type="entry name" value="Guanine nucleotide-binding protein subunit gamma"/>
    <property type="match status" value="1"/>
</dbReference>
<evidence type="ECO:0000256" key="9">
    <source>
        <dbReference type="RuleBase" id="RU004973"/>
    </source>
</evidence>
<dbReference type="SMART" id="SM00224">
    <property type="entry name" value="GGL"/>
    <property type="match status" value="1"/>
</dbReference>
<feature type="coiled-coil region" evidence="10">
    <location>
        <begin position="83"/>
        <end position="110"/>
    </location>
</feature>
<comment type="caution">
    <text evidence="12">The sequence shown here is derived from an EMBL/GenBank/DDBJ whole genome shotgun (WGS) entry which is preliminary data.</text>
</comment>
<keyword evidence="6 9" id="KW-0807">Transducer</keyword>
<dbReference type="InterPro" id="IPR001770">
    <property type="entry name" value="G-protein_gamma"/>
</dbReference>
<dbReference type="PANTHER" id="PTHR13809">
    <property type="entry name" value="GUANINE NUCLEOTIDE-BINDING PROTEIN GAMMA SUBUNIT"/>
    <property type="match status" value="1"/>
</dbReference>
<protein>
    <recommendedName>
        <fullName evidence="9">Guanine nucleotide-binding protein subunit gamma</fullName>
    </recommendedName>
</protein>
<dbReference type="InterPro" id="IPR015898">
    <property type="entry name" value="G-protein_gamma-like_dom"/>
</dbReference>
<comment type="function">
    <text evidence="9">Guanine nucleotide-binding proteins (G proteins) are involved as a modulator or transducer in various transmembrane signaling systems. The beta and gamma chains are required for the GTPase activity, for replacement of GDP by GTP, and for G protein-effector interaction.</text>
</comment>
<evidence type="ECO:0000256" key="1">
    <source>
        <dbReference type="ARBA" id="ARBA00004342"/>
    </source>
</evidence>
<feature type="domain" description="G protein gamma" evidence="11">
    <location>
        <begin position="76"/>
        <end position="144"/>
    </location>
</feature>
<organism evidence="12 13">
    <name type="scientific">Pleurodeles waltl</name>
    <name type="common">Iberian ribbed newt</name>
    <dbReference type="NCBI Taxonomy" id="8319"/>
    <lineage>
        <taxon>Eukaryota</taxon>
        <taxon>Metazoa</taxon>
        <taxon>Chordata</taxon>
        <taxon>Craniata</taxon>
        <taxon>Vertebrata</taxon>
        <taxon>Euteleostomi</taxon>
        <taxon>Amphibia</taxon>
        <taxon>Batrachia</taxon>
        <taxon>Caudata</taxon>
        <taxon>Salamandroidea</taxon>
        <taxon>Salamandridae</taxon>
        <taxon>Pleurodelinae</taxon>
        <taxon>Pleurodeles</taxon>
    </lineage>
</organism>
<evidence type="ECO:0000313" key="12">
    <source>
        <dbReference type="EMBL" id="KAJ1106419.1"/>
    </source>
</evidence>
<evidence type="ECO:0000256" key="2">
    <source>
        <dbReference type="ARBA" id="ARBA00007431"/>
    </source>
</evidence>
<dbReference type="PRINTS" id="PR00321">
    <property type="entry name" value="GPROTEING"/>
</dbReference>
<evidence type="ECO:0000259" key="11">
    <source>
        <dbReference type="PROSITE" id="PS50058"/>
    </source>
</evidence>
<dbReference type="Pfam" id="PF00631">
    <property type="entry name" value="G-gamma"/>
    <property type="match status" value="1"/>
</dbReference>
<keyword evidence="4" id="KW-0488">Methylation</keyword>
<dbReference type="InterPro" id="IPR036284">
    <property type="entry name" value="GGL_sf"/>
</dbReference>
<sequence length="144" mass="16649">MSKYKYNKNIQAAIWLTTKRIASTNTLGVRFGTARTLTEERKFQLWGFGARIFVARDFAGYRVCLLSWHQKMPVINIDDLSDKDKLKMEVEQLKKEMKLKRQLVSKMCEEITLYIEGRSGEDPLVKGVPEDRNPFKEKGSCVVA</sequence>
<dbReference type="GO" id="GO:0005834">
    <property type="term" value="C:heterotrimeric G-protein complex"/>
    <property type="evidence" value="ECO:0007669"/>
    <property type="project" value="InterPro"/>
</dbReference>
<evidence type="ECO:0000256" key="8">
    <source>
        <dbReference type="ARBA" id="ARBA00023289"/>
    </source>
</evidence>
<dbReference type="Proteomes" id="UP001066276">
    <property type="component" value="Chromosome 9"/>
</dbReference>
<comment type="similarity">
    <text evidence="2 9">Belongs to the G protein gamma family.</text>
</comment>
<dbReference type="GO" id="GO:0031681">
    <property type="term" value="F:G-protein beta-subunit binding"/>
    <property type="evidence" value="ECO:0007669"/>
    <property type="project" value="InterPro"/>
</dbReference>
<keyword evidence="13" id="KW-1185">Reference proteome</keyword>
<evidence type="ECO:0000256" key="5">
    <source>
        <dbReference type="ARBA" id="ARBA00023136"/>
    </source>
</evidence>
<dbReference type="SUPFAM" id="SSF48670">
    <property type="entry name" value="Transducin (heterotrimeric G protein), gamma chain"/>
    <property type="match status" value="1"/>
</dbReference>
<evidence type="ECO:0000256" key="3">
    <source>
        <dbReference type="ARBA" id="ARBA00022475"/>
    </source>
</evidence>
<dbReference type="Gene3D" id="4.10.260.10">
    <property type="entry name" value="Transducin (heterotrimeric G protein), gamma chain"/>
    <property type="match status" value="1"/>
</dbReference>
<gene>
    <name evidence="12" type="ORF">NDU88_003820</name>
</gene>
<evidence type="ECO:0000256" key="10">
    <source>
        <dbReference type="SAM" id="Coils"/>
    </source>
</evidence>